<dbReference type="OrthoDB" id="409330at2759"/>
<dbReference type="EMBL" id="UYRU01057671">
    <property type="protein sequence ID" value="VDN13883.1"/>
    <property type="molecule type" value="Genomic_DNA"/>
</dbReference>
<keyword evidence="2" id="KW-1185">Reference proteome</keyword>
<name>A0A3P7LSF1_DIBLA</name>
<sequence>MPYFTFKGLIMKVDAFNNIQADTVYRGLQPKHHMTQVMDFFSLPAVYVVCAVIEVSKSDRMPVPVPISSALNRGTL</sequence>
<dbReference type="Proteomes" id="UP000281553">
    <property type="component" value="Unassembled WGS sequence"/>
</dbReference>
<proteinExistence type="predicted"/>
<evidence type="ECO:0000313" key="2">
    <source>
        <dbReference type="Proteomes" id="UP000281553"/>
    </source>
</evidence>
<gene>
    <name evidence="1" type="ORF">DILT_LOCUS9714</name>
</gene>
<accession>A0A3P7LSF1</accession>
<protein>
    <submittedName>
        <fullName evidence="1">Uncharacterized protein</fullName>
    </submittedName>
</protein>
<reference evidence="1 2" key="1">
    <citation type="submission" date="2018-11" db="EMBL/GenBank/DDBJ databases">
        <authorList>
            <consortium name="Pathogen Informatics"/>
        </authorList>
    </citation>
    <scope>NUCLEOTIDE SEQUENCE [LARGE SCALE GENOMIC DNA]</scope>
</reference>
<evidence type="ECO:0000313" key="1">
    <source>
        <dbReference type="EMBL" id="VDN13883.1"/>
    </source>
</evidence>
<dbReference type="AlphaFoldDB" id="A0A3P7LSF1"/>
<organism evidence="1 2">
    <name type="scientific">Dibothriocephalus latus</name>
    <name type="common">Fish tapeworm</name>
    <name type="synonym">Diphyllobothrium latum</name>
    <dbReference type="NCBI Taxonomy" id="60516"/>
    <lineage>
        <taxon>Eukaryota</taxon>
        <taxon>Metazoa</taxon>
        <taxon>Spiralia</taxon>
        <taxon>Lophotrochozoa</taxon>
        <taxon>Platyhelminthes</taxon>
        <taxon>Cestoda</taxon>
        <taxon>Eucestoda</taxon>
        <taxon>Diphyllobothriidea</taxon>
        <taxon>Diphyllobothriidae</taxon>
        <taxon>Dibothriocephalus</taxon>
    </lineage>
</organism>